<evidence type="ECO:0000313" key="3">
    <source>
        <dbReference type="Proteomes" id="UP001153555"/>
    </source>
</evidence>
<dbReference type="Proteomes" id="UP001153555">
    <property type="component" value="Unassembled WGS sequence"/>
</dbReference>
<reference evidence="2" key="1">
    <citation type="submission" date="2019-12" db="EMBL/GenBank/DDBJ databases">
        <authorList>
            <person name="Scholes J."/>
        </authorList>
    </citation>
    <scope>NUCLEOTIDE SEQUENCE</scope>
</reference>
<sequence length="450" mass="50529">MARTNKAPKGKAAVKGKESGPIRPHANANRLSILKPKAMEWEFISANEPFKTWIRTQGWGEFLKVQSNAYTELVKEFYVNMGRPLHKTVGSLQDVRKFYDRLFDAVKALVDQTGLGTFFSHLRAAAPRSSPEVTAALVERWSDTTHTFHMATGEFTITPVDFAALTRLSFTGTVIHFNFVFELSGRDRDMALFPRVNSEVCWALLPSLVDLVVVSTLDWARAGLAQMYYALDLCAHEQRKDLLCSPILLQAWAYEHGFLPPPVRKDAASYPGFPRITSWMDFSSPWGPTAEWSEAMTASARLVGHRFLMESPMALVWYFVERVTDCYDIPVIRLIPPHLPTCDYQPFIREQLLPFPGAPIAPPPSQAVPGAEEGDDDQPTQFAPPPVQQTWVVGDPQWALLPTQLWRADGTAYYHPIEVDASLPVAFAPAETTHVTRAHMEHAMRLVHAM</sequence>
<comment type="caution">
    <text evidence="2">The sequence shown here is derived from an EMBL/GenBank/DDBJ whole genome shotgun (WGS) entry which is preliminary data.</text>
</comment>
<organism evidence="2 3">
    <name type="scientific">Striga hermonthica</name>
    <name type="common">Purple witchweed</name>
    <name type="synonym">Buchnera hermonthica</name>
    <dbReference type="NCBI Taxonomy" id="68872"/>
    <lineage>
        <taxon>Eukaryota</taxon>
        <taxon>Viridiplantae</taxon>
        <taxon>Streptophyta</taxon>
        <taxon>Embryophyta</taxon>
        <taxon>Tracheophyta</taxon>
        <taxon>Spermatophyta</taxon>
        <taxon>Magnoliopsida</taxon>
        <taxon>eudicotyledons</taxon>
        <taxon>Gunneridae</taxon>
        <taxon>Pentapetalae</taxon>
        <taxon>asterids</taxon>
        <taxon>lamiids</taxon>
        <taxon>Lamiales</taxon>
        <taxon>Orobanchaceae</taxon>
        <taxon>Buchnereae</taxon>
        <taxon>Striga</taxon>
    </lineage>
</organism>
<evidence type="ECO:0000256" key="1">
    <source>
        <dbReference type="SAM" id="MobiDB-lite"/>
    </source>
</evidence>
<dbReference type="InterPro" id="IPR044824">
    <property type="entry name" value="MAIN-like"/>
</dbReference>
<feature type="compositionally biased region" description="Basic residues" evidence="1">
    <location>
        <begin position="1"/>
        <end position="14"/>
    </location>
</feature>
<gene>
    <name evidence="2" type="ORF">SHERM_23087</name>
</gene>
<dbReference type="EMBL" id="CACSLK010027751">
    <property type="protein sequence ID" value="CAA0827392.1"/>
    <property type="molecule type" value="Genomic_DNA"/>
</dbReference>
<dbReference type="AlphaFoldDB" id="A0A9N7RFI1"/>
<accession>A0A9N7RFI1</accession>
<evidence type="ECO:0000313" key="2">
    <source>
        <dbReference type="EMBL" id="CAA0827392.1"/>
    </source>
</evidence>
<proteinExistence type="predicted"/>
<dbReference type="OrthoDB" id="1938336at2759"/>
<dbReference type="PANTHER" id="PTHR46033">
    <property type="entry name" value="PROTEIN MAIN-LIKE 2"/>
    <property type="match status" value="1"/>
</dbReference>
<dbReference type="GO" id="GO:0010073">
    <property type="term" value="P:meristem maintenance"/>
    <property type="evidence" value="ECO:0007669"/>
    <property type="project" value="InterPro"/>
</dbReference>
<feature type="region of interest" description="Disordered" evidence="1">
    <location>
        <begin position="359"/>
        <end position="385"/>
    </location>
</feature>
<evidence type="ECO:0008006" key="4">
    <source>
        <dbReference type="Google" id="ProtNLM"/>
    </source>
</evidence>
<feature type="region of interest" description="Disordered" evidence="1">
    <location>
        <begin position="1"/>
        <end position="27"/>
    </location>
</feature>
<dbReference type="PANTHER" id="PTHR46033:SF8">
    <property type="entry name" value="PROTEIN MAINTENANCE OF MERISTEMS-LIKE"/>
    <property type="match status" value="1"/>
</dbReference>
<keyword evidence="3" id="KW-1185">Reference proteome</keyword>
<name>A0A9N7RFI1_STRHE</name>
<protein>
    <recommendedName>
        <fullName evidence="4">Aminotransferase-like plant mobile domain-containing protein</fullName>
    </recommendedName>
</protein>